<reference evidence="2" key="2">
    <citation type="submission" date="2020-07" db="EMBL/GenBank/DDBJ databases">
        <authorList>
            <person name="Lood C."/>
            <person name="Girard L."/>
        </authorList>
    </citation>
    <scope>NUCLEOTIDE SEQUENCE</scope>
    <source>
        <strain evidence="2">SWRI153</strain>
    </source>
</reference>
<protein>
    <recommendedName>
        <fullName evidence="1">DUF7079 domain-containing protein</fullName>
    </recommendedName>
</protein>
<gene>
    <name evidence="3" type="ORF">HU727_006510</name>
    <name evidence="2" type="ORF">HU727_06770</name>
</gene>
<dbReference type="AlphaFoldDB" id="A0A923JE70"/>
<dbReference type="EMBL" id="JABWQP010000002">
    <property type="protein sequence ID" value="MBC3341332.1"/>
    <property type="molecule type" value="Genomic_DNA"/>
</dbReference>
<keyword evidence="4" id="KW-1185">Reference proteome</keyword>
<name>A0A923JE70_9PSED</name>
<evidence type="ECO:0000259" key="1">
    <source>
        <dbReference type="Pfam" id="PF23296"/>
    </source>
</evidence>
<proteinExistence type="predicted"/>
<dbReference type="RefSeq" id="WP_186530360.1">
    <property type="nucleotide sequence ID" value="NZ_JABWQP020000002.1"/>
</dbReference>
<dbReference type="Proteomes" id="UP000648816">
    <property type="component" value="Unassembled WGS sequence"/>
</dbReference>
<organism evidence="2">
    <name type="scientific">Pseudomonas khorasanensis</name>
    <dbReference type="NCBI Taxonomy" id="2745508"/>
    <lineage>
        <taxon>Bacteria</taxon>
        <taxon>Pseudomonadati</taxon>
        <taxon>Pseudomonadota</taxon>
        <taxon>Gammaproteobacteria</taxon>
        <taxon>Pseudomonadales</taxon>
        <taxon>Pseudomonadaceae</taxon>
        <taxon>Pseudomonas</taxon>
    </lineage>
</organism>
<evidence type="ECO:0000313" key="2">
    <source>
        <dbReference type="EMBL" id="MBC3341332.1"/>
    </source>
</evidence>
<reference evidence="2 4" key="1">
    <citation type="journal article" date="2020" name="Microorganisms">
        <title>Reliable Identification of Environmental Pseudomonas Isolates Using the rpoD Gene.</title>
        <authorList>
            <consortium name="The Broad Institute Genome Sequencing Platform"/>
            <person name="Girard L."/>
            <person name="Lood C."/>
            <person name="Rokni-Zadeh H."/>
            <person name="van Noort V."/>
            <person name="Lavigne R."/>
            <person name="De Mot R."/>
        </authorList>
    </citation>
    <scope>NUCLEOTIDE SEQUENCE</scope>
    <source>
        <strain evidence="2 4">SWRI153</strain>
    </source>
</reference>
<reference evidence="3" key="3">
    <citation type="submission" date="2021-06" db="EMBL/GenBank/DDBJ databases">
        <title>Updating the genus Pseudomonas: Description of 43 new species and partition of the Pseudomonas putida group.</title>
        <authorList>
            <person name="Girard L."/>
            <person name="Lood C."/>
            <person name="Vandamme P."/>
            <person name="Rokni-Zadeh H."/>
            <person name="Van Noort V."/>
            <person name="Hofte M."/>
            <person name="Lavigne R."/>
            <person name="De Mot R."/>
        </authorList>
    </citation>
    <scope>NUCLEOTIDE SEQUENCE</scope>
    <source>
        <strain evidence="3">SWRI153</strain>
    </source>
</reference>
<comment type="caution">
    <text evidence="2">The sequence shown here is derived from an EMBL/GenBank/DDBJ whole genome shotgun (WGS) entry which is preliminary data.</text>
</comment>
<dbReference type="InterPro" id="IPR055507">
    <property type="entry name" value="DUF7079"/>
</dbReference>
<evidence type="ECO:0000313" key="4">
    <source>
        <dbReference type="Proteomes" id="UP000648816"/>
    </source>
</evidence>
<dbReference type="EMBL" id="JABWQP020000002">
    <property type="protein sequence ID" value="MBV4485236.1"/>
    <property type="molecule type" value="Genomic_DNA"/>
</dbReference>
<evidence type="ECO:0000313" key="3">
    <source>
        <dbReference type="EMBL" id="MBV4485236.1"/>
    </source>
</evidence>
<feature type="domain" description="DUF7079" evidence="1">
    <location>
        <begin position="12"/>
        <end position="116"/>
    </location>
</feature>
<dbReference type="Pfam" id="PF23296">
    <property type="entry name" value="DUF7079"/>
    <property type="match status" value="1"/>
</dbReference>
<sequence>MGNLLAEPELSRVRAALSEPFNDFPVEYDFVANKVRGIDPDILYEILYSEVAPVCFTNLVAPVPPVWTGFDPDILRESIEERLAARKRNWLRRQFDKALVRWLKYNYGYIWKEIASRL</sequence>
<accession>A0A923JE70</accession>